<gene>
    <name evidence="1" type="ORF">CARN7_2286</name>
</gene>
<organism evidence="1">
    <name type="scientific">mine drainage metagenome</name>
    <dbReference type="NCBI Taxonomy" id="410659"/>
    <lineage>
        <taxon>unclassified sequences</taxon>
        <taxon>metagenomes</taxon>
        <taxon>ecological metagenomes</taxon>
    </lineage>
</organism>
<evidence type="ECO:0000313" key="1">
    <source>
        <dbReference type="EMBL" id="CBI11457.1"/>
    </source>
</evidence>
<protein>
    <submittedName>
        <fullName evidence="1">Uncharacterized protein</fullName>
    </submittedName>
</protein>
<comment type="caution">
    <text evidence="1">The sequence shown here is derived from an EMBL/GenBank/DDBJ whole genome shotgun (WGS) entry which is preliminary data.</text>
</comment>
<dbReference type="AlphaFoldDB" id="E6QW34"/>
<proteinExistence type="predicted"/>
<dbReference type="EMBL" id="CABR01000144">
    <property type="protein sequence ID" value="CBI11457.1"/>
    <property type="molecule type" value="Genomic_DNA"/>
</dbReference>
<accession>E6QW34</accession>
<sequence length="30" mass="3181">MHGGVGGGGREAFSYPDYASPKKLALLTYH</sequence>
<reference evidence="1" key="1">
    <citation type="submission" date="2009-10" db="EMBL/GenBank/DDBJ databases">
        <title>Diversity of trophic interactions inside an arsenic-rich microbial ecosystem.</title>
        <authorList>
            <person name="Bertin P.N."/>
            <person name="Heinrich-Salmeron A."/>
            <person name="Pelletier E."/>
            <person name="Goulhen-Chollet F."/>
            <person name="Arsene-Ploetze F."/>
            <person name="Gallien S."/>
            <person name="Calteau A."/>
            <person name="Vallenet D."/>
            <person name="Casiot C."/>
            <person name="Chane-Woon-Ming B."/>
            <person name="Giloteaux L."/>
            <person name="Barakat M."/>
            <person name="Bonnefoy V."/>
            <person name="Bruneel O."/>
            <person name="Chandler M."/>
            <person name="Cleiss J."/>
            <person name="Duran R."/>
            <person name="Elbaz-Poulichet F."/>
            <person name="Fonknechten N."/>
            <person name="Lauga B."/>
            <person name="Mornico D."/>
            <person name="Ortet P."/>
            <person name="Schaeffer C."/>
            <person name="Siguier P."/>
            <person name="Alexander Thil Smith A."/>
            <person name="Van Dorsselaer A."/>
            <person name="Weissenbach J."/>
            <person name="Medigue C."/>
            <person name="Le Paslier D."/>
        </authorList>
    </citation>
    <scope>NUCLEOTIDE SEQUENCE</scope>
</reference>
<name>E6QW34_9ZZZZ</name>